<evidence type="ECO:0000256" key="1">
    <source>
        <dbReference type="SAM" id="Phobius"/>
    </source>
</evidence>
<accession>X0VUF1</accession>
<feature type="transmembrane region" description="Helical" evidence="1">
    <location>
        <begin position="12"/>
        <end position="30"/>
    </location>
</feature>
<evidence type="ECO:0000313" key="2">
    <source>
        <dbReference type="EMBL" id="GAG04176.1"/>
    </source>
</evidence>
<proteinExistence type="predicted"/>
<dbReference type="AlphaFoldDB" id="X0VUF1"/>
<dbReference type="EMBL" id="BARS01020170">
    <property type="protein sequence ID" value="GAG04176.1"/>
    <property type="molecule type" value="Genomic_DNA"/>
</dbReference>
<protein>
    <submittedName>
        <fullName evidence="2">Uncharacterized protein</fullName>
    </submittedName>
</protein>
<keyword evidence="1" id="KW-0472">Membrane</keyword>
<feature type="non-terminal residue" evidence="2">
    <location>
        <position position="1"/>
    </location>
</feature>
<comment type="caution">
    <text evidence="2">The sequence shown here is derived from an EMBL/GenBank/DDBJ whole genome shotgun (WGS) entry which is preliminary data.</text>
</comment>
<reference evidence="2" key="1">
    <citation type="journal article" date="2014" name="Front. Microbiol.">
        <title>High frequency of phylogenetically diverse reductive dehalogenase-homologous genes in deep subseafloor sedimentary metagenomes.</title>
        <authorList>
            <person name="Kawai M."/>
            <person name="Futagami T."/>
            <person name="Toyoda A."/>
            <person name="Takaki Y."/>
            <person name="Nishi S."/>
            <person name="Hori S."/>
            <person name="Arai W."/>
            <person name="Tsubouchi T."/>
            <person name="Morono Y."/>
            <person name="Uchiyama I."/>
            <person name="Ito T."/>
            <person name="Fujiyama A."/>
            <person name="Inagaki F."/>
            <person name="Takami H."/>
        </authorList>
    </citation>
    <scope>NUCLEOTIDE SEQUENCE</scope>
    <source>
        <strain evidence="2">Expedition CK06-06</strain>
    </source>
</reference>
<gene>
    <name evidence="2" type="ORF">S01H1_32562</name>
</gene>
<sequence length="32" mass="3791">NDSKTGAYEGFTPFFFFIFFVSNIVYKYVLKT</sequence>
<keyword evidence="1" id="KW-1133">Transmembrane helix</keyword>
<organism evidence="2">
    <name type="scientific">marine sediment metagenome</name>
    <dbReference type="NCBI Taxonomy" id="412755"/>
    <lineage>
        <taxon>unclassified sequences</taxon>
        <taxon>metagenomes</taxon>
        <taxon>ecological metagenomes</taxon>
    </lineage>
</organism>
<keyword evidence="1" id="KW-0812">Transmembrane</keyword>
<name>X0VUF1_9ZZZZ</name>